<dbReference type="InterPro" id="IPR000873">
    <property type="entry name" value="AMP-dep_synth/lig_dom"/>
</dbReference>
<evidence type="ECO:0000256" key="1">
    <source>
        <dbReference type="ARBA" id="ARBA00006432"/>
    </source>
</evidence>
<keyword evidence="4" id="KW-0443">Lipid metabolism</keyword>
<dbReference type="OrthoDB" id="10253115at2759"/>
<keyword evidence="2" id="KW-0436">Ligase</keyword>
<dbReference type="Gene3D" id="3.40.50.12780">
    <property type="entry name" value="N-terminal domain of ligase-like"/>
    <property type="match status" value="1"/>
</dbReference>
<proteinExistence type="inferred from homology"/>
<evidence type="ECO:0000313" key="7">
    <source>
        <dbReference type="EMBL" id="KAF5390336.1"/>
    </source>
</evidence>
<keyword evidence="8" id="KW-1185">Reference proteome</keyword>
<sequence length="612" mass="67483">MFPGLDSFKPTAESIPPPGNVLRLRLPQHIPVNYHPLVSTYTSSPQPASPSTLKNPLEFLLRAATIYPTKIAIAHPDAKAPAFYAYSIWAQRVQNLAYALIKAGLRPRDRVAVISGNTPMMADAFQGAIAARVVLTPINIRLTRQEVTYILEHSGAKLILVDSEYLHIIEGTPIKIPVVICNDTGRIGDPYEQFLSDGRRFSAGKGWSGLEMDADENFPSTLCYTSGTTGRIMYNFVNSANRLKGVLSTLRGSYLAAVANVVEGQMSADSTYLWILPMFHAGGWTFPWANTLAFATQITMRNVDYSLIWKHLLHSKVTHYCGAPTVQIGIVNAPGAKRPSSPIKAFIAGTLKMLFEVSTRANRDHRRCTHGSSDRFLRANRDYSDSCIWLNTYGPFTRGYPQEAWASLSLEGRSKLMARQGYSFATASDLRVVYRADESPTGPEGELVDVPSDGTTMGEIVTRGNIVMQEYFGDPEATKKAFRGGYFGSGDLAVMHSDGSIAILDRQKDIIISGGENASKLSSHPHVLEVSVVARPHKKWGERAMAFVTLHPQHVSKWEGKHDAFAKDLIAHARKRLPGFACPEWVQVVQELPKTSTGKILKIELRKTVAKL</sequence>
<gene>
    <name evidence="7" type="ORF">D9757_002787</name>
</gene>
<evidence type="ECO:0000256" key="3">
    <source>
        <dbReference type="ARBA" id="ARBA00022832"/>
    </source>
</evidence>
<comment type="caution">
    <text evidence="7">The sequence shown here is derived from an EMBL/GenBank/DDBJ whole genome shotgun (WGS) entry which is preliminary data.</text>
</comment>
<organism evidence="7 8">
    <name type="scientific">Collybiopsis confluens</name>
    <dbReference type="NCBI Taxonomy" id="2823264"/>
    <lineage>
        <taxon>Eukaryota</taxon>
        <taxon>Fungi</taxon>
        <taxon>Dikarya</taxon>
        <taxon>Basidiomycota</taxon>
        <taxon>Agaricomycotina</taxon>
        <taxon>Agaricomycetes</taxon>
        <taxon>Agaricomycetidae</taxon>
        <taxon>Agaricales</taxon>
        <taxon>Marasmiineae</taxon>
        <taxon>Omphalotaceae</taxon>
        <taxon>Collybiopsis</taxon>
    </lineage>
</organism>
<keyword evidence="3" id="KW-0276">Fatty acid metabolism</keyword>
<dbReference type="Pfam" id="PF00501">
    <property type="entry name" value="AMP-binding"/>
    <property type="match status" value="1"/>
</dbReference>
<evidence type="ECO:0000259" key="6">
    <source>
        <dbReference type="Pfam" id="PF13193"/>
    </source>
</evidence>
<dbReference type="PANTHER" id="PTHR43859">
    <property type="entry name" value="ACYL-ACTIVATING ENZYME"/>
    <property type="match status" value="1"/>
</dbReference>
<dbReference type="PANTHER" id="PTHR43859:SF4">
    <property type="entry name" value="BUTANOATE--COA LIGASE AAE1-RELATED"/>
    <property type="match status" value="1"/>
</dbReference>
<dbReference type="InterPro" id="IPR045851">
    <property type="entry name" value="AMP-bd_C_sf"/>
</dbReference>
<feature type="domain" description="AMP-binding enzyme C-terminal" evidence="6">
    <location>
        <begin position="519"/>
        <end position="599"/>
    </location>
</feature>
<dbReference type="GO" id="GO:0006631">
    <property type="term" value="P:fatty acid metabolic process"/>
    <property type="evidence" value="ECO:0007669"/>
    <property type="project" value="UniProtKB-KW"/>
</dbReference>
<protein>
    <recommendedName>
        <fullName evidence="9">Acetyl-CoA synthetase-like protein</fullName>
    </recommendedName>
</protein>
<accession>A0A8H5ME45</accession>
<dbReference type="SUPFAM" id="SSF56801">
    <property type="entry name" value="Acetyl-CoA synthetase-like"/>
    <property type="match status" value="1"/>
</dbReference>
<evidence type="ECO:0000313" key="8">
    <source>
        <dbReference type="Proteomes" id="UP000518752"/>
    </source>
</evidence>
<dbReference type="AlphaFoldDB" id="A0A8H5ME45"/>
<dbReference type="Pfam" id="PF13193">
    <property type="entry name" value="AMP-binding_C"/>
    <property type="match status" value="1"/>
</dbReference>
<reference evidence="7 8" key="1">
    <citation type="journal article" date="2020" name="ISME J.">
        <title>Uncovering the hidden diversity of litter-decomposition mechanisms in mushroom-forming fungi.</title>
        <authorList>
            <person name="Floudas D."/>
            <person name="Bentzer J."/>
            <person name="Ahren D."/>
            <person name="Johansson T."/>
            <person name="Persson P."/>
            <person name="Tunlid A."/>
        </authorList>
    </citation>
    <scope>NUCLEOTIDE SEQUENCE [LARGE SCALE GENOMIC DNA]</scope>
    <source>
        <strain evidence="7 8">CBS 406.79</strain>
    </source>
</reference>
<dbReference type="Gene3D" id="3.30.300.30">
    <property type="match status" value="1"/>
</dbReference>
<dbReference type="GO" id="GO:0016874">
    <property type="term" value="F:ligase activity"/>
    <property type="evidence" value="ECO:0007669"/>
    <property type="project" value="UniProtKB-KW"/>
</dbReference>
<dbReference type="Proteomes" id="UP000518752">
    <property type="component" value="Unassembled WGS sequence"/>
</dbReference>
<evidence type="ECO:0000259" key="5">
    <source>
        <dbReference type="Pfam" id="PF00501"/>
    </source>
</evidence>
<feature type="domain" description="AMP-dependent synthetase/ligase" evidence="5">
    <location>
        <begin position="63"/>
        <end position="472"/>
    </location>
</feature>
<comment type="similarity">
    <text evidence="1">Belongs to the ATP-dependent AMP-binding enzyme family.</text>
</comment>
<evidence type="ECO:0008006" key="9">
    <source>
        <dbReference type="Google" id="ProtNLM"/>
    </source>
</evidence>
<name>A0A8H5ME45_9AGAR</name>
<dbReference type="EMBL" id="JAACJN010000016">
    <property type="protein sequence ID" value="KAF5390336.1"/>
    <property type="molecule type" value="Genomic_DNA"/>
</dbReference>
<evidence type="ECO:0000256" key="2">
    <source>
        <dbReference type="ARBA" id="ARBA00022598"/>
    </source>
</evidence>
<evidence type="ECO:0000256" key="4">
    <source>
        <dbReference type="ARBA" id="ARBA00023098"/>
    </source>
</evidence>
<dbReference type="InterPro" id="IPR025110">
    <property type="entry name" value="AMP-bd_C"/>
</dbReference>
<dbReference type="InterPro" id="IPR042099">
    <property type="entry name" value="ANL_N_sf"/>
</dbReference>